<gene>
    <name evidence="2" type="ORF">BDP81DRAFT_75811</name>
</gene>
<dbReference type="AlphaFoldDB" id="A0AAJ0EBJ1"/>
<organism evidence="2 3">
    <name type="scientific">Colletotrichum phormii</name>
    <dbReference type="NCBI Taxonomy" id="359342"/>
    <lineage>
        <taxon>Eukaryota</taxon>
        <taxon>Fungi</taxon>
        <taxon>Dikarya</taxon>
        <taxon>Ascomycota</taxon>
        <taxon>Pezizomycotina</taxon>
        <taxon>Sordariomycetes</taxon>
        <taxon>Hypocreomycetidae</taxon>
        <taxon>Glomerellales</taxon>
        <taxon>Glomerellaceae</taxon>
        <taxon>Colletotrichum</taxon>
        <taxon>Colletotrichum acutatum species complex</taxon>
    </lineage>
</organism>
<accession>A0AAJ0EBJ1</accession>
<evidence type="ECO:0000313" key="2">
    <source>
        <dbReference type="EMBL" id="KAK1625666.1"/>
    </source>
</evidence>
<feature type="chain" id="PRO_5042576026" description="Secreted protein" evidence="1">
    <location>
        <begin position="21"/>
        <end position="102"/>
    </location>
</feature>
<name>A0AAJ0EBJ1_9PEZI</name>
<evidence type="ECO:0000256" key="1">
    <source>
        <dbReference type="SAM" id="SignalP"/>
    </source>
</evidence>
<dbReference type="RefSeq" id="XP_060441661.1">
    <property type="nucleotide sequence ID" value="XM_060596245.1"/>
</dbReference>
<reference evidence="2" key="1">
    <citation type="submission" date="2021-06" db="EMBL/GenBank/DDBJ databases">
        <title>Comparative genomics, transcriptomics and evolutionary studies reveal genomic signatures of adaptation to plant cell wall in hemibiotrophic fungi.</title>
        <authorList>
            <consortium name="DOE Joint Genome Institute"/>
            <person name="Baroncelli R."/>
            <person name="Diaz J.F."/>
            <person name="Benocci T."/>
            <person name="Peng M."/>
            <person name="Battaglia E."/>
            <person name="Haridas S."/>
            <person name="Andreopoulos W."/>
            <person name="Labutti K."/>
            <person name="Pangilinan J."/>
            <person name="Floch G.L."/>
            <person name="Makela M.R."/>
            <person name="Henrissat B."/>
            <person name="Grigoriev I.V."/>
            <person name="Crouch J.A."/>
            <person name="De Vries R.P."/>
            <person name="Sukno S.A."/>
            <person name="Thon M.R."/>
        </authorList>
    </citation>
    <scope>NUCLEOTIDE SEQUENCE</scope>
    <source>
        <strain evidence="2">CBS 102054</strain>
    </source>
</reference>
<evidence type="ECO:0000313" key="3">
    <source>
        <dbReference type="Proteomes" id="UP001243989"/>
    </source>
</evidence>
<dbReference type="Proteomes" id="UP001243989">
    <property type="component" value="Unassembled WGS sequence"/>
</dbReference>
<protein>
    <recommendedName>
        <fullName evidence="4">Secreted protein</fullName>
    </recommendedName>
</protein>
<comment type="caution">
    <text evidence="2">The sequence shown here is derived from an EMBL/GenBank/DDBJ whole genome shotgun (WGS) entry which is preliminary data.</text>
</comment>
<dbReference type="EMBL" id="JAHMHQ010000019">
    <property type="protein sequence ID" value="KAK1625666.1"/>
    <property type="molecule type" value="Genomic_DNA"/>
</dbReference>
<sequence length="102" mass="11609">MVQFVLCVMDYCFWLISVNAVCVQCPSHPGKGLGHVVSMPHRTWCSSPNPLQRKISRPLLNKDNFSIEMALSAILPRESTPLPLRGCHRQSSCNHSRYRCLR</sequence>
<keyword evidence="1" id="KW-0732">Signal</keyword>
<feature type="signal peptide" evidence="1">
    <location>
        <begin position="1"/>
        <end position="20"/>
    </location>
</feature>
<proteinExistence type="predicted"/>
<evidence type="ECO:0008006" key="4">
    <source>
        <dbReference type="Google" id="ProtNLM"/>
    </source>
</evidence>
<dbReference type="GeneID" id="85481107"/>
<keyword evidence="3" id="KW-1185">Reference proteome</keyword>